<feature type="modified residue" description="Phosphohistidine" evidence="14">
    <location>
        <position position="1365"/>
    </location>
</feature>
<evidence type="ECO:0000256" key="5">
    <source>
        <dbReference type="ARBA" id="ARBA00022519"/>
    </source>
</evidence>
<comment type="subcellular location">
    <subcellularLocation>
        <location evidence="2">Cell inner membrane</location>
        <topology evidence="2">Multi-pass membrane protein</topology>
    </subcellularLocation>
</comment>
<gene>
    <name evidence="21" type="ORF">WL1483_1248</name>
</gene>
<dbReference type="EMBL" id="CP013067">
    <property type="protein sequence ID" value="ALP40667.1"/>
    <property type="molecule type" value="Genomic_DNA"/>
</dbReference>
<evidence type="ECO:0000256" key="10">
    <source>
        <dbReference type="ARBA" id="ARBA00022840"/>
    </source>
</evidence>
<dbReference type="SUPFAM" id="SSF53850">
    <property type="entry name" value="Periplasmic binding protein-like II"/>
    <property type="match status" value="2"/>
</dbReference>
<dbReference type="GO" id="GO:0005886">
    <property type="term" value="C:plasma membrane"/>
    <property type="evidence" value="ECO:0007669"/>
    <property type="project" value="UniProtKB-SubCell"/>
</dbReference>
<evidence type="ECO:0000256" key="7">
    <source>
        <dbReference type="ARBA" id="ARBA00022679"/>
    </source>
</evidence>
<evidence type="ECO:0000256" key="16">
    <source>
        <dbReference type="SAM" id="Phobius"/>
    </source>
</evidence>
<dbReference type="CDD" id="cd17546">
    <property type="entry name" value="REC_hyHK_CKI1_RcsC-like"/>
    <property type="match status" value="1"/>
</dbReference>
<evidence type="ECO:0000256" key="12">
    <source>
        <dbReference type="ARBA" id="ARBA00023012"/>
    </source>
</evidence>
<dbReference type="SUPFAM" id="SSF55874">
    <property type="entry name" value="ATPase domain of HSP90 chaperone/DNA topoisomerase II/histidine kinase"/>
    <property type="match status" value="1"/>
</dbReference>
<keyword evidence="8 16" id="KW-0812">Transmembrane</keyword>
<dbReference type="Gene3D" id="3.40.190.10">
    <property type="entry name" value="Periplasmic binding protein-like II"/>
    <property type="match status" value="4"/>
</dbReference>
<evidence type="ECO:0000256" key="15">
    <source>
        <dbReference type="PROSITE-ProRule" id="PRU00169"/>
    </source>
</evidence>
<dbReference type="InterPro" id="IPR035965">
    <property type="entry name" value="PAS-like_dom_sf"/>
</dbReference>
<dbReference type="Pfam" id="PF02518">
    <property type="entry name" value="HATPase_c"/>
    <property type="match status" value="1"/>
</dbReference>
<dbReference type="RefSeq" id="WP_060584387.1">
    <property type="nucleotide sequence ID" value="NZ_CP013067.1"/>
</dbReference>
<evidence type="ECO:0000259" key="20">
    <source>
        <dbReference type="PROSITE" id="PS50894"/>
    </source>
</evidence>
<dbReference type="FunFam" id="3.30.565.10:FF:000010">
    <property type="entry name" value="Sensor histidine kinase RcsC"/>
    <property type="match status" value="1"/>
</dbReference>
<keyword evidence="9 21" id="KW-0418">Kinase</keyword>
<dbReference type="Pfam" id="PF08448">
    <property type="entry name" value="PAS_4"/>
    <property type="match status" value="1"/>
</dbReference>
<dbReference type="InterPro" id="IPR005467">
    <property type="entry name" value="His_kinase_dom"/>
</dbReference>
<dbReference type="CDD" id="cd16922">
    <property type="entry name" value="HATPase_EvgS-ArcB-TorS-like"/>
    <property type="match status" value="1"/>
</dbReference>
<dbReference type="SUPFAM" id="SSF47226">
    <property type="entry name" value="Histidine-containing phosphotransfer domain, HPT domain"/>
    <property type="match status" value="1"/>
</dbReference>
<dbReference type="CDD" id="cd13707">
    <property type="entry name" value="PBP2_BvgS_D2"/>
    <property type="match status" value="1"/>
</dbReference>
<dbReference type="SUPFAM" id="SSF55785">
    <property type="entry name" value="PYP-like sensor domain (PAS domain)"/>
    <property type="match status" value="2"/>
</dbReference>
<feature type="chain" id="PRO_5006604462" description="histidine kinase" evidence="17">
    <location>
        <begin position="22"/>
        <end position="1423"/>
    </location>
</feature>
<proteinExistence type="predicted"/>
<dbReference type="PATRIC" id="fig|652.5.peg.915"/>
<feature type="modified residue" description="4-aspartylphosphate" evidence="15">
    <location>
        <position position="1232"/>
    </location>
</feature>
<dbReference type="InterPro" id="IPR013656">
    <property type="entry name" value="PAS_4"/>
</dbReference>
<evidence type="ECO:0000313" key="21">
    <source>
        <dbReference type="EMBL" id="ALP40667.1"/>
    </source>
</evidence>
<dbReference type="Gene3D" id="1.10.287.130">
    <property type="match status" value="1"/>
</dbReference>
<dbReference type="SUPFAM" id="SSF52172">
    <property type="entry name" value="CheY-like"/>
    <property type="match status" value="1"/>
</dbReference>
<dbReference type="SUPFAM" id="SSF47384">
    <property type="entry name" value="Homodimeric domain of signal transducing histidine kinase"/>
    <property type="match status" value="1"/>
</dbReference>
<reference evidence="22" key="1">
    <citation type="submission" date="2015-10" db="EMBL/GenBank/DDBJ databases">
        <title>Complete Genome Sequence of Aeromonas schubertii strain WL1483.</title>
        <authorList>
            <person name="Liu L."/>
        </authorList>
    </citation>
    <scope>NUCLEOTIDE SEQUENCE [LARGE SCALE GENOMIC DNA]</scope>
    <source>
        <strain evidence="22">WL1483</strain>
    </source>
</reference>
<evidence type="ECO:0000256" key="4">
    <source>
        <dbReference type="ARBA" id="ARBA00022475"/>
    </source>
</evidence>
<keyword evidence="5" id="KW-0997">Cell inner membrane</keyword>
<dbReference type="Gene3D" id="3.40.50.2300">
    <property type="match status" value="1"/>
</dbReference>
<dbReference type="InterPro" id="IPR011006">
    <property type="entry name" value="CheY-like_superfamily"/>
</dbReference>
<dbReference type="PROSITE" id="PS50894">
    <property type="entry name" value="HPT"/>
    <property type="match status" value="1"/>
</dbReference>
<keyword evidence="17" id="KW-0732">Signal</keyword>
<dbReference type="InterPro" id="IPR008207">
    <property type="entry name" value="Sig_transdc_His_kin_Hpt_dom"/>
</dbReference>
<dbReference type="InterPro" id="IPR004358">
    <property type="entry name" value="Sig_transdc_His_kin-like_C"/>
</dbReference>
<dbReference type="Pfam" id="PF00512">
    <property type="entry name" value="HisKA"/>
    <property type="match status" value="1"/>
</dbReference>
<dbReference type="InterPro" id="IPR036097">
    <property type="entry name" value="HisK_dim/P_sf"/>
</dbReference>
<dbReference type="EC" id="2.7.13.3" evidence="3"/>
<keyword evidence="7" id="KW-0808">Transferase</keyword>
<name>A0A0S2SG09_9GAMM</name>
<dbReference type="InterPro" id="IPR036641">
    <property type="entry name" value="HPT_dom_sf"/>
</dbReference>
<dbReference type="SMART" id="SM00387">
    <property type="entry name" value="HATPase_c"/>
    <property type="match status" value="1"/>
</dbReference>
<dbReference type="Proteomes" id="UP000058114">
    <property type="component" value="Chromosome"/>
</dbReference>
<dbReference type="PROSITE" id="PS50110">
    <property type="entry name" value="RESPONSE_REGULATORY"/>
    <property type="match status" value="1"/>
</dbReference>
<dbReference type="PRINTS" id="PR00344">
    <property type="entry name" value="BCTRLSENSOR"/>
</dbReference>
<evidence type="ECO:0000256" key="6">
    <source>
        <dbReference type="ARBA" id="ARBA00022553"/>
    </source>
</evidence>
<dbReference type="InterPro" id="IPR001789">
    <property type="entry name" value="Sig_transdc_resp-reg_receiver"/>
</dbReference>
<dbReference type="PROSITE" id="PS50109">
    <property type="entry name" value="HIS_KIN"/>
    <property type="match status" value="1"/>
</dbReference>
<sequence>MRTLCLKALLLWLLLPVWAGAVERPSGIGAERGLSAWLKVHTELSMGVPAKGWPPYLYIDGRGGFSGPLIDFSQHLAQVLGVTVHFRPYLTFHLAQEAVTRGEVDLLFGFAGPAGKGAERLGLGLLNIPRALLLRDGTPEPTQQQTAVMRVGCERASANCEALRGLGMGLVVEVDSDQEGVLLVKRQLLDAYVADLPTLRWYQHFTSSPLLVVTPAWLEPMHLSISIATREPMLKRAITWGMNQIPLDERKAIFEASPLGELGSAQAPYNASFTRAQRDWLLDHGPLRFAIAPDWPSFSEIDKNGELRGYLSDLLRLIRQRTGLNFTLVPTRSWEESQRLLREGKVDFLPAMTPTPVRRRSILFTPDYASVKRVVVGRLGATELPSLDLLRGKRVGMVAASVEQEMLDAVGATTVMVPSDTQLLALLDAGNVDYVLMSISTLQDSIARGFNQRYVLVYSGEELNLPIAMGVLRQRELLQQILSKALLTVSREELTTLEKRWLSLTIQTGVNRERVLFWGGIAGGLFLLCSLIFFGWNRTLRRQISQRLEAEQRLAEQLAFVQMLLDTLPNLVVLTNAHHEITMSNRAYRNLVFGGRDLKGSYHHLLKDNLPEAIRERVMAEDTRVWESGIEINGHGVVQLQDGVEHEMLYTKRRLSGADGKQLGILTVLTDITDLRQAQRHAREMESRLTQLTDNVPGFVYQYHYLGLNVGEFLYASAGIEPLLGIRRDLLLQTSGFHQALELHGYALDLNRFGPQLAHQVETEHRLDLVLPITAPSGEELNFQVKGRVDPLPDGSFMLYVMVQDITALTRQALELQQARNTAERAMQARSRFLATMSHELRTPISGMHGMLELLQMSALDEDQRYLLHNVVASTNNLLYLVNDILDFSKIEAGQLHLGVQPCELCRMVCDVVRGHAAKAHGKGLAVELLWGEGVPDRAELDAIRVGQVLSNLLSNAVKFTERGSIRIAVEGDGALLRVTVSDSGIGIASEKQSLLFTPFEQVESDISRRYGGTGLGLAICHQLIAQMGGELTLVSAPGEGTSVTFTLPLSSPWSTPPSLQGRRWWVLGEASWHPLLTRQGAILQLVDRQQLGSLDDGFLLADEAELEAVLGARESERLRSRMQGGIILSPREAVRSRLDKQWWRLGTQPLYPDLLLESCQQLLAPSRSDVMAKRAPGRLVGRVLVADDHPINRALIARQLETLGVTATVVEEGEQALAVWQREPFDLLLTDCHMPVLDGYSLTRRLRQQGDERPIIGVTADTSGEAVAKMAYSGMSDSLFKPYTLETLWQMLSQWLPTTAVTGPTVTEDPQYAELADNWIRLFGDVATAGAMAQEFIASNRQDGRVIEEAVEHREAAPLIEAAHRVKGAARMAGYESLADEAARLESVARLRQWDRVAPLAQSVWQMMQQIENDIGLWLDEQ</sequence>
<dbReference type="InterPro" id="IPR003661">
    <property type="entry name" value="HisK_dim/P_dom"/>
</dbReference>
<feature type="domain" description="Response regulatory" evidence="19">
    <location>
        <begin position="1183"/>
        <end position="1297"/>
    </location>
</feature>
<dbReference type="Pfam" id="PF01627">
    <property type="entry name" value="Hpt"/>
    <property type="match status" value="1"/>
</dbReference>
<comment type="catalytic activity">
    <reaction evidence="1">
        <text>ATP + protein L-histidine = ADP + protein N-phospho-L-histidine.</text>
        <dbReference type="EC" id="2.7.13.3"/>
    </reaction>
</comment>
<dbReference type="SMART" id="SM00062">
    <property type="entry name" value="PBPb"/>
    <property type="match status" value="1"/>
</dbReference>
<evidence type="ECO:0000259" key="18">
    <source>
        <dbReference type="PROSITE" id="PS50109"/>
    </source>
</evidence>
<dbReference type="InterPro" id="IPR036890">
    <property type="entry name" value="HATPase_C_sf"/>
</dbReference>
<keyword evidence="10" id="KW-0547">Nucleotide-binding</keyword>
<evidence type="ECO:0000256" key="2">
    <source>
        <dbReference type="ARBA" id="ARBA00004429"/>
    </source>
</evidence>
<dbReference type="CDD" id="cd00082">
    <property type="entry name" value="HisKA"/>
    <property type="match status" value="1"/>
</dbReference>
<dbReference type="CDD" id="cd00088">
    <property type="entry name" value="HPT"/>
    <property type="match status" value="1"/>
</dbReference>
<dbReference type="SMART" id="SM00388">
    <property type="entry name" value="HisKA"/>
    <property type="match status" value="1"/>
</dbReference>
<evidence type="ECO:0000313" key="22">
    <source>
        <dbReference type="Proteomes" id="UP000058114"/>
    </source>
</evidence>
<evidence type="ECO:0000256" key="11">
    <source>
        <dbReference type="ARBA" id="ARBA00022989"/>
    </source>
</evidence>
<dbReference type="KEGG" id="asr:WL1483_1248"/>
<feature type="transmembrane region" description="Helical" evidence="16">
    <location>
        <begin position="515"/>
        <end position="536"/>
    </location>
</feature>
<dbReference type="Gene3D" id="1.20.120.160">
    <property type="entry name" value="HPT domain"/>
    <property type="match status" value="1"/>
</dbReference>
<keyword evidence="6 15" id="KW-0597">Phosphoprotein</keyword>
<evidence type="ECO:0000256" key="17">
    <source>
        <dbReference type="SAM" id="SignalP"/>
    </source>
</evidence>
<dbReference type="Gene3D" id="3.30.450.20">
    <property type="entry name" value="PAS domain"/>
    <property type="match status" value="2"/>
</dbReference>
<evidence type="ECO:0000259" key="19">
    <source>
        <dbReference type="PROSITE" id="PS50110"/>
    </source>
</evidence>
<evidence type="ECO:0000256" key="9">
    <source>
        <dbReference type="ARBA" id="ARBA00022777"/>
    </source>
</evidence>
<dbReference type="Pfam" id="PF00497">
    <property type="entry name" value="SBP_bac_3"/>
    <property type="match status" value="1"/>
</dbReference>
<reference evidence="21 22" key="2">
    <citation type="journal article" date="2016" name="Genome Announc.">
        <title>Complete Genome Sequence of the Highly Virulent Aeromonas schubertii Strain WL1483, Isolated from Diseased Snakehead Fish (Channa argus) in China.</title>
        <authorList>
            <person name="Liu L."/>
            <person name="Li N."/>
            <person name="Zhang D."/>
            <person name="Fu X."/>
            <person name="Shi C."/>
            <person name="Lin Q."/>
            <person name="Hao G."/>
        </authorList>
    </citation>
    <scope>NUCLEOTIDE SEQUENCE [LARGE SCALE GENOMIC DNA]</scope>
    <source>
        <strain evidence="21 22">WL1483</strain>
    </source>
</reference>
<dbReference type="Pfam" id="PF00072">
    <property type="entry name" value="Response_reg"/>
    <property type="match status" value="1"/>
</dbReference>
<evidence type="ECO:0000256" key="8">
    <source>
        <dbReference type="ARBA" id="ARBA00022692"/>
    </source>
</evidence>
<evidence type="ECO:0000256" key="14">
    <source>
        <dbReference type="PROSITE-ProRule" id="PRU00110"/>
    </source>
</evidence>
<keyword evidence="4" id="KW-1003">Cell membrane</keyword>
<keyword evidence="10" id="KW-0067">ATP-binding</keyword>
<dbReference type="SMART" id="SM00448">
    <property type="entry name" value="REC"/>
    <property type="match status" value="1"/>
</dbReference>
<dbReference type="GO" id="GO:0000155">
    <property type="term" value="F:phosphorelay sensor kinase activity"/>
    <property type="evidence" value="ECO:0007669"/>
    <property type="project" value="InterPro"/>
</dbReference>
<feature type="domain" description="Histidine kinase" evidence="18">
    <location>
        <begin position="836"/>
        <end position="1052"/>
    </location>
</feature>
<keyword evidence="11 16" id="KW-1133">Transmembrane helix</keyword>
<dbReference type="InterPro" id="IPR003594">
    <property type="entry name" value="HATPase_dom"/>
</dbReference>
<feature type="domain" description="HPt" evidence="20">
    <location>
        <begin position="1326"/>
        <end position="1419"/>
    </location>
</feature>
<evidence type="ECO:0000256" key="13">
    <source>
        <dbReference type="ARBA" id="ARBA00023136"/>
    </source>
</evidence>
<dbReference type="PANTHER" id="PTHR43047">
    <property type="entry name" value="TWO-COMPONENT HISTIDINE PROTEIN KINASE"/>
    <property type="match status" value="1"/>
</dbReference>
<dbReference type="InterPro" id="IPR049871">
    <property type="entry name" value="BvgS-like_periplasmic2"/>
</dbReference>
<evidence type="ECO:0000256" key="1">
    <source>
        <dbReference type="ARBA" id="ARBA00000085"/>
    </source>
</evidence>
<organism evidence="21 22">
    <name type="scientific">Aeromonas schubertii</name>
    <dbReference type="NCBI Taxonomy" id="652"/>
    <lineage>
        <taxon>Bacteria</taxon>
        <taxon>Pseudomonadati</taxon>
        <taxon>Pseudomonadota</taxon>
        <taxon>Gammaproteobacteria</taxon>
        <taxon>Aeromonadales</taxon>
        <taxon>Aeromonadaceae</taxon>
        <taxon>Aeromonas</taxon>
    </lineage>
</organism>
<evidence type="ECO:0000256" key="3">
    <source>
        <dbReference type="ARBA" id="ARBA00012438"/>
    </source>
</evidence>
<accession>A0A0S2SG09</accession>
<dbReference type="Gene3D" id="3.30.565.10">
    <property type="entry name" value="Histidine kinase-like ATPase, C-terminal domain"/>
    <property type="match status" value="1"/>
</dbReference>
<keyword evidence="13 16" id="KW-0472">Membrane</keyword>
<protein>
    <recommendedName>
        <fullName evidence="3">histidine kinase</fullName>
        <ecNumber evidence="3">2.7.13.3</ecNumber>
    </recommendedName>
</protein>
<feature type="signal peptide" evidence="17">
    <location>
        <begin position="1"/>
        <end position="21"/>
    </location>
</feature>
<dbReference type="InterPro" id="IPR001638">
    <property type="entry name" value="Solute-binding_3/MltF_N"/>
</dbReference>
<keyword evidence="12" id="KW-0902">Two-component regulatory system</keyword>